<dbReference type="Proteomes" id="UP000294480">
    <property type="component" value="Unassembled WGS sequence"/>
</dbReference>
<dbReference type="PANTHER" id="PTHR30469">
    <property type="entry name" value="MULTIDRUG RESISTANCE PROTEIN MDTA"/>
    <property type="match status" value="1"/>
</dbReference>
<proteinExistence type="inferred from homology"/>
<protein>
    <submittedName>
        <fullName evidence="6">RND family efflux transporter MFP subunit</fullName>
    </submittedName>
</protein>
<dbReference type="Gene3D" id="2.40.50.100">
    <property type="match status" value="1"/>
</dbReference>
<name>A0A4R6Y7V2_9BURK</name>
<reference evidence="6 7" key="1">
    <citation type="submission" date="2019-03" db="EMBL/GenBank/DDBJ databases">
        <title>Genomic Encyclopedia of Type Strains, Phase IV (KMG-IV): sequencing the most valuable type-strain genomes for metagenomic binning, comparative biology and taxonomic classification.</title>
        <authorList>
            <person name="Goeker M."/>
        </authorList>
    </citation>
    <scope>NUCLEOTIDE SEQUENCE [LARGE SCALE GENOMIC DNA]</scope>
    <source>
        <strain evidence="6 7">DSM 102852</strain>
    </source>
</reference>
<evidence type="ECO:0000313" key="6">
    <source>
        <dbReference type="EMBL" id="TDR31433.1"/>
    </source>
</evidence>
<evidence type="ECO:0000259" key="5">
    <source>
        <dbReference type="Pfam" id="PF25989"/>
    </source>
</evidence>
<evidence type="ECO:0000313" key="7">
    <source>
        <dbReference type="Proteomes" id="UP000294480"/>
    </source>
</evidence>
<dbReference type="GO" id="GO:0015562">
    <property type="term" value="F:efflux transmembrane transporter activity"/>
    <property type="evidence" value="ECO:0007669"/>
    <property type="project" value="InterPro"/>
</dbReference>
<dbReference type="AlphaFoldDB" id="A0A4R6Y7V2"/>
<dbReference type="OrthoDB" id="5502471at2"/>
<dbReference type="Gene3D" id="1.10.287.470">
    <property type="entry name" value="Helix hairpin bin"/>
    <property type="match status" value="1"/>
</dbReference>
<evidence type="ECO:0000256" key="2">
    <source>
        <dbReference type="SAM" id="Coils"/>
    </source>
</evidence>
<evidence type="ECO:0000256" key="1">
    <source>
        <dbReference type="ARBA" id="ARBA00009477"/>
    </source>
</evidence>
<keyword evidence="7" id="KW-1185">Reference proteome</keyword>
<keyword evidence="2" id="KW-0175">Coiled coil</keyword>
<dbReference type="GO" id="GO:1990281">
    <property type="term" value="C:efflux pump complex"/>
    <property type="evidence" value="ECO:0007669"/>
    <property type="project" value="TreeGrafter"/>
</dbReference>
<feature type="coiled-coil region" evidence="2">
    <location>
        <begin position="119"/>
        <end position="187"/>
    </location>
</feature>
<dbReference type="Gene3D" id="2.40.420.20">
    <property type="match status" value="1"/>
</dbReference>
<dbReference type="Pfam" id="PF25954">
    <property type="entry name" value="Beta-barrel_RND_2"/>
    <property type="match status" value="1"/>
</dbReference>
<comment type="similarity">
    <text evidence="1">Belongs to the membrane fusion protein (MFP) (TC 8.A.1) family.</text>
</comment>
<dbReference type="InterPro" id="IPR058637">
    <property type="entry name" value="YknX-like_C"/>
</dbReference>
<feature type="domain" description="Multidrug resistance protein MdtA-like barrel-sandwich hybrid" evidence="3">
    <location>
        <begin position="82"/>
        <end position="222"/>
    </location>
</feature>
<dbReference type="PRINTS" id="PR01490">
    <property type="entry name" value="RTXTOXIND"/>
</dbReference>
<dbReference type="RefSeq" id="WP_133620179.1">
    <property type="nucleotide sequence ID" value="NZ_SNZE01000010.1"/>
</dbReference>
<dbReference type="InterPro" id="IPR058625">
    <property type="entry name" value="MdtA-like_BSH"/>
</dbReference>
<dbReference type="InterPro" id="IPR006143">
    <property type="entry name" value="RND_pump_MFP"/>
</dbReference>
<gene>
    <name evidence="6" type="ORF">DFR44_11082</name>
</gene>
<dbReference type="Pfam" id="PF25917">
    <property type="entry name" value="BSH_RND"/>
    <property type="match status" value="1"/>
</dbReference>
<dbReference type="InterPro" id="IPR058792">
    <property type="entry name" value="Beta-barrel_RND_2"/>
</dbReference>
<dbReference type="Pfam" id="PF25989">
    <property type="entry name" value="YknX_C"/>
    <property type="match status" value="1"/>
</dbReference>
<comment type="caution">
    <text evidence="6">The sequence shown here is derived from an EMBL/GenBank/DDBJ whole genome shotgun (WGS) entry which is preliminary data.</text>
</comment>
<feature type="domain" description="CusB-like beta-barrel" evidence="4">
    <location>
        <begin position="231"/>
        <end position="299"/>
    </location>
</feature>
<dbReference type="Gene3D" id="2.40.30.170">
    <property type="match status" value="1"/>
</dbReference>
<accession>A0A4R6Y7V2</accession>
<sequence length="395" mass="41649">MSLQSFKSSESRSLRKVMLWALLIALVALVGFRIYQSMGRASKAKVPPAKVMQLKATELIAVQPSTFEQTLPLSGALTPYTQATVSARASGEVQSVKVREGQVVSKGQVLAVLVGTTYQAQYQQAVANLESAKSALELAKKDYDNNRQLVQEGFISTMALQKLEVSLANANSQLRNAQEALVIAKRALSEVTIVAPVSGAIATSKINAGDTVAIGSPLFSIVNTDQFELVAPISAEQIGSLSAGQTVQLSSIGVAQPFQGRVDRINPEAQNGSRSYSVYVAVDNPTGQLKSGMFAQGQIVLTARTGVLTVPATAIRHVDNRNFVYVVRDGKMTEQDVNLGARASDAIDAAVEITSGLNAGDQVVRLDLGVLKSGVDVVILSDKGTDAPPAPAVSP</sequence>
<dbReference type="SUPFAM" id="SSF111369">
    <property type="entry name" value="HlyD-like secretion proteins"/>
    <property type="match status" value="1"/>
</dbReference>
<feature type="domain" description="YknX-like C-terminal permuted SH3-like" evidence="5">
    <location>
        <begin position="307"/>
        <end position="377"/>
    </location>
</feature>
<evidence type="ECO:0000259" key="3">
    <source>
        <dbReference type="Pfam" id="PF25917"/>
    </source>
</evidence>
<dbReference type="NCBIfam" id="TIGR01730">
    <property type="entry name" value="RND_mfp"/>
    <property type="match status" value="1"/>
</dbReference>
<evidence type="ECO:0000259" key="4">
    <source>
        <dbReference type="Pfam" id="PF25954"/>
    </source>
</evidence>
<dbReference type="EMBL" id="SNZE01000010">
    <property type="protein sequence ID" value="TDR31433.1"/>
    <property type="molecule type" value="Genomic_DNA"/>
</dbReference>
<organism evidence="6 7">
    <name type="scientific">Hydromonas duriensis</name>
    <dbReference type="NCBI Taxonomy" id="1527608"/>
    <lineage>
        <taxon>Bacteria</taxon>
        <taxon>Pseudomonadati</taxon>
        <taxon>Pseudomonadota</taxon>
        <taxon>Betaproteobacteria</taxon>
        <taxon>Burkholderiales</taxon>
        <taxon>Burkholderiaceae</taxon>
        <taxon>Hydromonas</taxon>
    </lineage>
</organism>